<dbReference type="EMBL" id="JAPYYP010000006">
    <property type="protein sequence ID" value="MDA5108210.1"/>
    <property type="molecule type" value="Genomic_DNA"/>
</dbReference>
<feature type="transmembrane region" description="Helical" evidence="7">
    <location>
        <begin position="42"/>
        <end position="64"/>
    </location>
</feature>
<organism evidence="9 10">
    <name type="scientific">Brevibacillus thermoruber</name>
    <dbReference type="NCBI Taxonomy" id="33942"/>
    <lineage>
        <taxon>Bacteria</taxon>
        <taxon>Bacillati</taxon>
        <taxon>Bacillota</taxon>
        <taxon>Bacilli</taxon>
        <taxon>Bacillales</taxon>
        <taxon>Paenibacillaceae</taxon>
        <taxon>Brevibacillus</taxon>
    </lineage>
</organism>
<evidence type="ECO:0000313" key="9">
    <source>
        <dbReference type="EMBL" id="MDA5108210.1"/>
    </source>
</evidence>
<dbReference type="PROSITE" id="PS50850">
    <property type="entry name" value="MFS"/>
    <property type="match status" value="1"/>
</dbReference>
<dbReference type="Pfam" id="PF07690">
    <property type="entry name" value="MFS_1"/>
    <property type="match status" value="1"/>
</dbReference>
<dbReference type="InterPro" id="IPR020846">
    <property type="entry name" value="MFS_dom"/>
</dbReference>
<evidence type="ECO:0000256" key="7">
    <source>
        <dbReference type="SAM" id="Phobius"/>
    </source>
</evidence>
<feature type="transmembrane region" description="Helical" evidence="7">
    <location>
        <begin position="167"/>
        <end position="191"/>
    </location>
</feature>
<feature type="domain" description="Major facilitator superfamily (MFS) profile" evidence="8">
    <location>
        <begin position="9"/>
        <end position="400"/>
    </location>
</feature>
<feature type="transmembrane region" description="Helical" evidence="7">
    <location>
        <begin position="375"/>
        <end position="393"/>
    </location>
</feature>
<feature type="transmembrane region" description="Helical" evidence="7">
    <location>
        <begin position="310"/>
        <end position="329"/>
    </location>
</feature>
<dbReference type="AlphaFoldDB" id="A0A9X3TPP7"/>
<evidence type="ECO:0000313" key="10">
    <source>
        <dbReference type="Proteomes" id="UP001151071"/>
    </source>
</evidence>
<keyword evidence="10" id="KW-1185">Reference proteome</keyword>
<dbReference type="GO" id="GO:0022857">
    <property type="term" value="F:transmembrane transporter activity"/>
    <property type="evidence" value="ECO:0007669"/>
    <property type="project" value="InterPro"/>
</dbReference>
<sequence length="414" mass="45311">MREVFANRQFRKLFFSNLFSGFGQGMTMIGIAWYLVETTGSAELLGSTMFVSAVLMFVVGPYIGTLIDRFSRKRMLLAEHAIGFAVLAALAVWGFFGPYAEWMLIAVYLVTTLMFQIHYPAQSALVQEGFEPRHYNDINSLLEIEGQTASVLAGGIAGFLLEAYGLHVVLLINACTYLAACGLLSTMAYTFTLEREARNNSGVNWVGQLLQSWRYIREKRGFLLFGIAALMPFIAVMAGNLLKPVYVNQTLKADVTVFSLGETAYAIGAVAAGLLVSAVARKFGQLPAMVGSTLLFAFVMAVMVALPYGWALVGAYMIFGWCNASVRLIRQSLYMTVVPKPFMGRVMSFFNSIGMMMRLLLIGVFTWMIDRTGAGMGYLVLAGLLLLAAAGIVGTMRYLLHDAAGQTAVATEER</sequence>
<accession>A0A9X3TPP7</accession>
<name>A0A9X3TPP7_9BACL</name>
<dbReference type="GO" id="GO:0005886">
    <property type="term" value="C:plasma membrane"/>
    <property type="evidence" value="ECO:0007669"/>
    <property type="project" value="UniProtKB-SubCell"/>
</dbReference>
<dbReference type="Gene3D" id="1.20.1250.20">
    <property type="entry name" value="MFS general substrate transporter like domains"/>
    <property type="match status" value="1"/>
</dbReference>
<evidence type="ECO:0000256" key="1">
    <source>
        <dbReference type="ARBA" id="ARBA00004651"/>
    </source>
</evidence>
<dbReference type="InterPro" id="IPR036259">
    <property type="entry name" value="MFS_trans_sf"/>
</dbReference>
<feature type="transmembrane region" description="Helical" evidence="7">
    <location>
        <begin position="262"/>
        <end position="279"/>
    </location>
</feature>
<gene>
    <name evidence="9" type="ORF">O3V59_07545</name>
</gene>
<dbReference type="InterPro" id="IPR011701">
    <property type="entry name" value="MFS"/>
</dbReference>
<comment type="subcellular location">
    <subcellularLocation>
        <location evidence="1">Cell membrane</location>
        <topology evidence="1">Multi-pass membrane protein</topology>
    </subcellularLocation>
</comment>
<dbReference type="SUPFAM" id="SSF103473">
    <property type="entry name" value="MFS general substrate transporter"/>
    <property type="match status" value="1"/>
</dbReference>
<comment type="caution">
    <text evidence="9">The sequence shown here is derived from an EMBL/GenBank/DDBJ whole genome shotgun (WGS) entry which is preliminary data.</text>
</comment>
<feature type="transmembrane region" description="Helical" evidence="7">
    <location>
        <begin position="286"/>
        <end position="304"/>
    </location>
</feature>
<keyword evidence="4 7" id="KW-0812">Transmembrane</keyword>
<dbReference type="PANTHER" id="PTHR23513">
    <property type="entry name" value="INTEGRAL MEMBRANE EFFLUX PROTEIN-RELATED"/>
    <property type="match status" value="1"/>
</dbReference>
<evidence type="ECO:0000256" key="4">
    <source>
        <dbReference type="ARBA" id="ARBA00022692"/>
    </source>
</evidence>
<keyword evidence="3" id="KW-1003">Cell membrane</keyword>
<dbReference type="Proteomes" id="UP001151071">
    <property type="component" value="Unassembled WGS sequence"/>
</dbReference>
<keyword evidence="6 7" id="KW-0472">Membrane</keyword>
<evidence type="ECO:0000256" key="6">
    <source>
        <dbReference type="ARBA" id="ARBA00023136"/>
    </source>
</evidence>
<evidence type="ECO:0000256" key="5">
    <source>
        <dbReference type="ARBA" id="ARBA00022989"/>
    </source>
</evidence>
<evidence type="ECO:0000256" key="2">
    <source>
        <dbReference type="ARBA" id="ARBA00022448"/>
    </source>
</evidence>
<dbReference type="CDD" id="cd06173">
    <property type="entry name" value="MFS_MefA_like"/>
    <property type="match status" value="1"/>
</dbReference>
<protein>
    <submittedName>
        <fullName evidence="9">MFS transporter</fullName>
    </submittedName>
</protein>
<proteinExistence type="predicted"/>
<dbReference type="PANTHER" id="PTHR23513:SF11">
    <property type="entry name" value="STAPHYLOFERRIN A TRANSPORTER"/>
    <property type="match status" value="1"/>
</dbReference>
<evidence type="ECO:0000259" key="8">
    <source>
        <dbReference type="PROSITE" id="PS50850"/>
    </source>
</evidence>
<keyword evidence="2" id="KW-0813">Transport</keyword>
<feature type="transmembrane region" description="Helical" evidence="7">
    <location>
        <begin position="76"/>
        <end position="96"/>
    </location>
</feature>
<feature type="transmembrane region" description="Helical" evidence="7">
    <location>
        <begin position="222"/>
        <end position="242"/>
    </location>
</feature>
<dbReference type="RefSeq" id="WP_271139830.1">
    <property type="nucleotide sequence ID" value="NZ_JAPYYP010000006.1"/>
</dbReference>
<feature type="transmembrane region" description="Helical" evidence="7">
    <location>
        <begin position="349"/>
        <end position="369"/>
    </location>
</feature>
<feature type="transmembrane region" description="Helical" evidence="7">
    <location>
        <begin position="12"/>
        <end position="36"/>
    </location>
</feature>
<evidence type="ECO:0000256" key="3">
    <source>
        <dbReference type="ARBA" id="ARBA00022475"/>
    </source>
</evidence>
<keyword evidence="5 7" id="KW-1133">Transmembrane helix</keyword>
<reference evidence="9" key="1">
    <citation type="submission" date="2022-12" db="EMBL/GenBank/DDBJ databases">
        <title>Draft genome sequence of the thermophilic strain Brevibacillus thermoruber HT42, isolated from Los Humeros, Puebla, Mexico, with biotechnological potential.</title>
        <authorList>
            <person name="Lara Sanchez J."/>
            <person name="Solis Palacios R."/>
            <person name="Bustos Baena A.S."/>
            <person name="Ruz Baez A.E."/>
            <person name="Espinosa Luna G."/>
            <person name="Oliart Ros R.M."/>
        </authorList>
    </citation>
    <scope>NUCLEOTIDE SEQUENCE</scope>
    <source>
        <strain evidence="9">HT42</strain>
    </source>
</reference>